<evidence type="ECO:0000313" key="2">
    <source>
        <dbReference type="Proteomes" id="UP000549695"/>
    </source>
</evidence>
<proteinExistence type="predicted"/>
<dbReference type="GeneID" id="98053785"/>
<dbReference type="Proteomes" id="UP000549695">
    <property type="component" value="Unassembled WGS sequence"/>
</dbReference>
<dbReference type="AlphaFoldDB" id="A0A852WBY3"/>
<sequence length="150" mass="14916">MALTPPVARTLHDVGLAAWFGGSLMGVTGLNGALDAVGDPAERERLAGAGWGGWGRIGTAATAAHLLGGAGLLARDAVRRREPGVAAAAATRTALTGAALAASAWAGALSRRAATPEGPDAALRRRIRVAEWAVPVVTGAAVVAGALRRS</sequence>
<comment type="caution">
    <text evidence="1">The sequence shown here is derived from an EMBL/GenBank/DDBJ whole genome shotgun (WGS) entry which is preliminary data.</text>
</comment>
<name>A0A852WBY3_PSEA5</name>
<reference evidence="1 2" key="1">
    <citation type="submission" date="2020-07" db="EMBL/GenBank/DDBJ databases">
        <title>Sequencing the genomes of 1000 actinobacteria strains.</title>
        <authorList>
            <person name="Klenk H.-P."/>
        </authorList>
    </citation>
    <scope>NUCLEOTIDE SEQUENCE [LARGE SCALE GENOMIC DNA]</scope>
    <source>
        <strain evidence="1 2">DSM 44749</strain>
    </source>
</reference>
<accession>A0A852WBY3</accession>
<protein>
    <submittedName>
        <fullName evidence="1">Uncharacterized protein</fullName>
    </submittedName>
</protein>
<keyword evidence="2" id="KW-1185">Reference proteome</keyword>
<gene>
    <name evidence="1" type="ORF">HDA37_004090</name>
</gene>
<organism evidence="1 2">
    <name type="scientific">Pseudonocardia alni</name>
    <name type="common">Amycolata alni</name>
    <dbReference type="NCBI Taxonomy" id="33907"/>
    <lineage>
        <taxon>Bacteria</taxon>
        <taxon>Bacillati</taxon>
        <taxon>Actinomycetota</taxon>
        <taxon>Actinomycetes</taxon>
        <taxon>Pseudonocardiales</taxon>
        <taxon>Pseudonocardiaceae</taxon>
        <taxon>Pseudonocardia</taxon>
    </lineage>
</organism>
<dbReference type="RefSeq" id="WP_179761911.1">
    <property type="nucleotide sequence ID" value="NZ_BAAAJZ010000003.1"/>
</dbReference>
<evidence type="ECO:0000313" key="1">
    <source>
        <dbReference type="EMBL" id="NYG03805.1"/>
    </source>
</evidence>
<dbReference type="EMBL" id="JACCCZ010000001">
    <property type="protein sequence ID" value="NYG03805.1"/>
    <property type="molecule type" value="Genomic_DNA"/>
</dbReference>